<name>A0A9Y2KYV6_9RHOB</name>
<evidence type="ECO:0000313" key="1">
    <source>
        <dbReference type="EMBL" id="WIY25058.1"/>
    </source>
</evidence>
<dbReference type="EMBL" id="CP127247">
    <property type="protein sequence ID" value="WIY25058.1"/>
    <property type="molecule type" value="Genomic_DNA"/>
</dbReference>
<evidence type="ECO:0000313" key="2">
    <source>
        <dbReference type="Proteomes" id="UP001238334"/>
    </source>
</evidence>
<reference evidence="1 2" key="1">
    <citation type="submission" date="2023-06" db="EMBL/GenBank/DDBJ databases">
        <title>Parasedimentitalea psychrophila sp. nov., a psychrophilic bacterium isolated from deep-sea sediment.</title>
        <authorList>
            <person name="Li A."/>
        </authorList>
    </citation>
    <scope>NUCLEOTIDE SEQUENCE [LARGE SCALE GENOMIC DNA]</scope>
    <source>
        <strain evidence="1 2">QS115</strain>
    </source>
</reference>
<protein>
    <submittedName>
        <fullName evidence="1">Uncharacterized protein</fullName>
    </submittedName>
</protein>
<dbReference type="Proteomes" id="UP001238334">
    <property type="component" value="Chromosome"/>
</dbReference>
<dbReference type="RefSeq" id="WP_270919905.1">
    <property type="nucleotide sequence ID" value="NZ_CP127247.1"/>
</dbReference>
<proteinExistence type="predicted"/>
<gene>
    <name evidence="1" type="ORF">QPJ95_21635</name>
</gene>
<dbReference type="KEGG" id="ppso:QPJ95_21635"/>
<organism evidence="1 2">
    <name type="scientific">Parasedimentitalea psychrophila</name>
    <dbReference type="NCBI Taxonomy" id="2997337"/>
    <lineage>
        <taxon>Bacteria</taxon>
        <taxon>Pseudomonadati</taxon>
        <taxon>Pseudomonadota</taxon>
        <taxon>Alphaproteobacteria</taxon>
        <taxon>Rhodobacterales</taxon>
        <taxon>Paracoccaceae</taxon>
        <taxon>Parasedimentitalea</taxon>
    </lineage>
</organism>
<dbReference type="AlphaFoldDB" id="A0A9Y2KYV6"/>
<accession>A0A9Y2KYV6</accession>
<keyword evidence="2" id="KW-1185">Reference proteome</keyword>
<sequence>MNERETLLARAKELGLELPGNISNAKLKKAVAGKEAQLDAASGVGGDKGPVQSSDADELVDAIVLDQLKHNGKDYSPDDPVELTQKQFERLEHLGVVAAAEAD</sequence>